<dbReference type="SUPFAM" id="SSF52266">
    <property type="entry name" value="SGNH hydrolase"/>
    <property type="match status" value="1"/>
</dbReference>
<dbReference type="EMBL" id="CBFJ010000188">
    <property type="protein sequence ID" value="CDC48842.1"/>
    <property type="molecule type" value="Genomic_DNA"/>
</dbReference>
<reference evidence="2" key="1">
    <citation type="submission" date="2012-11" db="EMBL/GenBank/DDBJ databases">
        <title>Dependencies among metagenomic species, viruses, plasmids and units of genetic variation.</title>
        <authorList>
            <person name="Nielsen H.B."/>
            <person name="Almeida M."/>
            <person name="Juncker A.S."/>
            <person name="Rasmussen S."/>
            <person name="Li J."/>
            <person name="Sunagawa S."/>
            <person name="Plichta D."/>
            <person name="Gautier L."/>
            <person name="Le Chatelier E."/>
            <person name="Peletier E."/>
            <person name="Bonde I."/>
            <person name="Nielsen T."/>
            <person name="Manichanh C."/>
            <person name="Arumugam M."/>
            <person name="Batto J."/>
            <person name="Santos M.B.Q.D."/>
            <person name="Blom N."/>
            <person name="Borruel N."/>
            <person name="Burgdorf K.S."/>
            <person name="Boumezbeur F."/>
            <person name="Casellas F."/>
            <person name="Dore J."/>
            <person name="Guarner F."/>
            <person name="Hansen T."/>
            <person name="Hildebrand F."/>
            <person name="Kaas R.S."/>
            <person name="Kennedy S."/>
            <person name="Kristiansen K."/>
            <person name="Kultima J.R."/>
            <person name="Leonard P."/>
            <person name="Levenez F."/>
            <person name="Lund O."/>
            <person name="Moumen B."/>
            <person name="Le Paslier D."/>
            <person name="Pons N."/>
            <person name="Pedersen O."/>
            <person name="Prifti E."/>
            <person name="Qin J."/>
            <person name="Raes J."/>
            <person name="Tap J."/>
            <person name="Tims S."/>
            <person name="Ussery D.W."/>
            <person name="Yamada T."/>
            <person name="MetaHit consortium"/>
            <person name="Renault P."/>
            <person name="Sicheritz-Ponten T."/>
            <person name="Bork P."/>
            <person name="Wang J."/>
            <person name="Brunak S."/>
            <person name="Ehrlich S.D."/>
        </authorList>
    </citation>
    <scope>NUCLEOTIDE SEQUENCE [LARGE SCALE GENOMIC DNA]</scope>
</reference>
<dbReference type="InterPro" id="IPR052762">
    <property type="entry name" value="PCW_deacetylase/CE"/>
</dbReference>
<dbReference type="InterPro" id="IPR040794">
    <property type="entry name" value="CE2_N"/>
</dbReference>
<dbReference type="Pfam" id="PF17996">
    <property type="entry name" value="CE2_N"/>
    <property type="match status" value="1"/>
</dbReference>
<dbReference type="Gene3D" id="3.40.50.1110">
    <property type="entry name" value="SGNH hydrolase"/>
    <property type="match status" value="1"/>
</dbReference>
<proteinExistence type="predicted"/>
<keyword evidence="2" id="KW-0378">Hydrolase</keyword>
<evidence type="ECO:0000313" key="2">
    <source>
        <dbReference type="EMBL" id="CDC48842.1"/>
    </source>
</evidence>
<evidence type="ECO:0000259" key="1">
    <source>
        <dbReference type="Pfam" id="PF17996"/>
    </source>
</evidence>
<accession>R6SQE7</accession>
<dbReference type="Proteomes" id="UP000018142">
    <property type="component" value="Unassembled WGS sequence"/>
</dbReference>
<protein>
    <submittedName>
        <fullName evidence="2">GDSL-like Lipase/Acylhydrolase</fullName>
    </submittedName>
</protein>
<comment type="caution">
    <text evidence="2">The sequence shown here is derived from an EMBL/GenBank/DDBJ whole genome shotgun (WGS) entry which is preliminary data.</text>
</comment>
<dbReference type="InterPro" id="IPR036514">
    <property type="entry name" value="SGNH_hydro_sf"/>
</dbReference>
<dbReference type="PANTHER" id="PTHR37834:SF2">
    <property type="entry name" value="ESTERASE, SGNH HYDROLASE-TYPE"/>
    <property type="match status" value="1"/>
</dbReference>
<organism evidence="2 3">
    <name type="scientific">[Eubacterium] siraeum CAG:80</name>
    <dbReference type="NCBI Taxonomy" id="1263080"/>
    <lineage>
        <taxon>Bacteria</taxon>
        <taxon>Bacillati</taxon>
        <taxon>Bacillota</taxon>
        <taxon>Clostridia</taxon>
        <taxon>Eubacteriales</taxon>
        <taxon>Oscillospiraceae</taxon>
        <taxon>Oscillospiraceae incertae sedis</taxon>
    </lineage>
</organism>
<gene>
    <name evidence="2" type="ORF">BN788_00605</name>
</gene>
<evidence type="ECO:0000313" key="3">
    <source>
        <dbReference type="Proteomes" id="UP000018142"/>
    </source>
</evidence>
<name>R6SQE7_9FIRM</name>
<dbReference type="PANTHER" id="PTHR37834">
    <property type="entry name" value="GDSL-LIKE LIPASE/ACYLHYDROLASE DOMAIN PROTEIN (AFU_ORTHOLOGUE AFUA_2G00620)"/>
    <property type="match status" value="1"/>
</dbReference>
<feature type="domain" description="Carbohydrate esterase 2 N-terminal" evidence="1">
    <location>
        <begin position="16"/>
        <end position="122"/>
    </location>
</feature>
<sequence length="345" mass="39522">MTNRKIVSPSDMAFSYMGRIDFSKPDSPLFIYAGSMVSTKFTGTSVGMMIFPHLIYKVTWIGVIVDGIQYKFDLNHSDTPVYIPIIDGLEDGEHTITIFKRTAGSHHYFNFCGLMIDENAEVRAENHEYDMNIEVYGDSVSAGEVVEAVNYCEHTDPAHISQFDNSWFAYSLQLARKLNARINCNAQGGISLINGAGYFDNYIGMETVYKQMGYEPHFELTEWDFSRYTPDYVIIALAQNDANPDPKRIYEKEYREKWKSVYKNIVLDLNEKYGGKARFIVITTVLMHEPTWDDALDEIVNELAMDNVKRFKFRRNGAATPGHPRIPEQTEMADELYGFITGWES</sequence>
<dbReference type="GO" id="GO:0016787">
    <property type="term" value="F:hydrolase activity"/>
    <property type="evidence" value="ECO:0007669"/>
    <property type="project" value="UniProtKB-KW"/>
</dbReference>
<dbReference type="Gene3D" id="2.60.120.260">
    <property type="entry name" value="Galactose-binding domain-like"/>
    <property type="match status" value="1"/>
</dbReference>
<dbReference type="AlphaFoldDB" id="R6SQE7"/>